<evidence type="ECO:0000256" key="5">
    <source>
        <dbReference type="ARBA" id="ARBA00022832"/>
    </source>
</evidence>
<dbReference type="InterPro" id="IPR001753">
    <property type="entry name" value="Enoyl-CoA_hydra/iso"/>
</dbReference>
<evidence type="ECO:0000256" key="11">
    <source>
        <dbReference type="ARBA" id="ARBA00023268"/>
    </source>
</evidence>
<dbReference type="GO" id="GO:0006635">
    <property type="term" value="P:fatty acid beta-oxidation"/>
    <property type="evidence" value="ECO:0007669"/>
    <property type="project" value="UniProtKB-UniPathway"/>
</dbReference>
<dbReference type="Gene3D" id="3.40.50.720">
    <property type="entry name" value="NAD(P)-binding Rossmann-like Domain"/>
    <property type="match status" value="1"/>
</dbReference>
<dbReference type="InterPro" id="IPR050136">
    <property type="entry name" value="FA_oxidation_alpha_subunit"/>
</dbReference>
<dbReference type="InterPro" id="IPR029045">
    <property type="entry name" value="ClpP/crotonase-like_dom_sf"/>
</dbReference>
<organism evidence="15 16">
    <name type="scientific">Blastopirellula marina</name>
    <dbReference type="NCBI Taxonomy" id="124"/>
    <lineage>
        <taxon>Bacteria</taxon>
        <taxon>Pseudomonadati</taxon>
        <taxon>Planctomycetota</taxon>
        <taxon>Planctomycetia</taxon>
        <taxon>Pirellulales</taxon>
        <taxon>Pirellulaceae</taxon>
        <taxon>Blastopirellula</taxon>
    </lineage>
</organism>
<keyword evidence="6" id="KW-0442">Lipid degradation</keyword>
<keyword evidence="8" id="KW-0520">NAD</keyword>
<evidence type="ECO:0000256" key="12">
    <source>
        <dbReference type="ARBA" id="ARBA00049556"/>
    </source>
</evidence>
<dbReference type="Gene3D" id="3.90.226.10">
    <property type="entry name" value="2-enoyl-CoA Hydratase, Chain A, domain 1"/>
    <property type="match status" value="1"/>
</dbReference>
<keyword evidence="5" id="KW-0276">Fatty acid metabolism</keyword>
<dbReference type="Pfam" id="PF02737">
    <property type="entry name" value="3HCDH_N"/>
    <property type="match status" value="1"/>
</dbReference>
<dbReference type="InterPro" id="IPR006176">
    <property type="entry name" value="3-OHacyl-CoA_DH_NAD-bd"/>
</dbReference>
<dbReference type="GO" id="GO:0004300">
    <property type="term" value="F:enoyl-CoA hydratase activity"/>
    <property type="evidence" value="ECO:0007669"/>
    <property type="project" value="UniProtKB-EC"/>
</dbReference>
<dbReference type="SUPFAM" id="SSF48179">
    <property type="entry name" value="6-phosphogluconate dehydrogenase C-terminal domain-like"/>
    <property type="match status" value="2"/>
</dbReference>
<evidence type="ECO:0000256" key="8">
    <source>
        <dbReference type="ARBA" id="ARBA00023027"/>
    </source>
</evidence>
<dbReference type="SUPFAM" id="SSF52096">
    <property type="entry name" value="ClpP/crotonase"/>
    <property type="match status" value="1"/>
</dbReference>
<dbReference type="CDD" id="cd06558">
    <property type="entry name" value="crotonase-like"/>
    <property type="match status" value="1"/>
</dbReference>
<dbReference type="InterPro" id="IPR008927">
    <property type="entry name" value="6-PGluconate_DH-like_C_sf"/>
</dbReference>
<sequence length="718" mass="78435">MAPTPSIKLSFPEKDIAQLTFDLPDKGANILSHPVMEELANHLDTLSQRDDIVGVILDSAKPTIFIAGADINEFAASMEVDTKRTYEMSRWGQKLFGRLHENNWITVAAINGTCVGGGTELALGCDRRIVTTNEKTEVGLPEVKLGIYPGWGGTVRLSRLVGLGNAVKMITSGESVSPEKALELGFADDLVSPDALLPAAINLIREEQETKQYLADREQCLKPITISDTELGFLGATASAYIQQQTKGQYPAPLAALETLLGGAMVDAQQALEIEAQGMANLFGTPVNAALINVFLLTDRNKKDSGVEGDGPKPRKLQSASVIGAGIMGSGIAAANLKRGLSVKLNDANPEALERGSKAVLDEVSYDKTTRSKNVERAIEFAGHLRTTTNGDELLDTDIIIEAVVENLELKRKIFSSLEEKLPEDTILASNTSTLPITKLAENLKHPERFVGIHFFNPVRMMKLVEVIRGEKTSDETAATAVAYAKGLGKFPIVVNDGPGFLVNRLLFPYMNEATQLLQDGVDMKRIDRIAKKFGMPMGPIALYDMVGIDTSFYAGRTMYDAFPSRTLVSPILPALIKREMLGKKKGVGFFNYQNKKGKPEVNADTVELIQKYVDVPDREITDAEIEHRLILPMLLEATRALTEGVVRDPRDVDLGLIFGIGFPPFKGGLLFWADTIGAKALVEWLKPLEELGQRFVPTEMLLEMAKQDSKFYDLTSA</sequence>
<dbReference type="InterPro" id="IPR006108">
    <property type="entry name" value="3HC_DH_C"/>
</dbReference>
<feature type="domain" description="3-hydroxyacyl-CoA dehydrogenase NAD binding" evidence="14">
    <location>
        <begin position="321"/>
        <end position="497"/>
    </location>
</feature>
<evidence type="ECO:0000313" key="15">
    <source>
        <dbReference type="EMBL" id="PQO31023.1"/>
    </source>
</evidence>
<evidence type="ECO:0000259" key="14">
    <source>
        <dbReference type="Pfam" id="PF02737"/>
    </source>
</evidence>
<dbReference type="EC" id="4.2.1.17" evidence="4"/>
<dbReference type="PANTHER" id="PTHR43612:SF3">
    <property type="entry name" value="TRIFUNCTIONAL ENZYME SUBUNIT ALPHA, MITOCHONDRIAL"/>
    <property type="match status" value="1"/>
</dbReference>
<comment type="catalytic activity">
    <reaction evidence="12">
        <text>a (3S)-3-hydroxyacyl-CoA + NAD(+) = a 3-oxoacyl-CoA + NADH + H(+)</text>
        <dbReference type="Rhea" id="RHEA:22432"/>
        <dbReference type="ChEBI" id="CHEBI:15378"/>
        <dbReference type="ChEBI" id="CHEBI:57318"/>
        <dbReference type="ChEBI" id="CHEBI:57540"/>
        <dbReference type="ChEBI" id="CHEBI:57945"/>
        <dbReference type="ChEBI" id="CHEBI:90726"/>
        <dbReference type="EC" id="1.1.1.35"/>
    </reaction>
</comment>
<dbReference type="UniPathway" id="UPA00659"/>
<dbReference type="AlphaFoldDB" id="A0A2S8FFS9"/>
<evidence type="ECO:0000256" key="4">
    <source>
        <dbReference type="ARBA" id="ARBA00012076"/>
    </source>
</evidence>
<evidence type="ECO:0000256" key="10">
    <source>
        <dbReference type="ARBA" id="ARBA00023239"/>
    </source>
</evidence>
<gene>
    <name evidence="15" type="ORF">C5Y83_22360</name>
</gene>
<dbReference type="InterPro" id="IPR036291">
    <property type="entry name" value="NAD(P)-bd_dom_sf"/>
</dbReference>
<comment type="pathway">
    <text evidence="1">Lipid metabolism; fatty acid beta-oxidation.</text>
</comment>
<reference evidence="15 16" key="1">
    <citation type="submission" date="2018-02" db="EMBL/GenBank/DDBJ databases">
        <title>Comparative genomes isolates from brazilian mangrove.</title>
        <authorList>
            <person name="Araujo J.E."/>
            <person name="Taketani R.G."/>
            <person name="Silva M.C.P."/>
            <person name="Loureco M.V."/>
            <person name="Andreote F.D."/>
        </authorList>
    </citation>
    <scope>NUCLEOTIDE SEQUENCE [LARGE SCALE GENOMIC DNA]</scope>
    <source>
        <strain evidence="15 16">Hex-1 MGV</strain>
    </source>
</reference>
<evidence type="ECO:0000259" key="13">
    <source>
        <dbReference type="Pfam" id="PF00725"/>
    </source>
</evidence>
<dbReference type="GO" id="GO:0016509">
    <property type="term" value="F:long-chain (3S)-3-hydroxyacyl-CoA dehydrogenase (NAD+) activity"/>
    <property type="evidence" value="ECO:0007669"/>
    <property type="project" value="TreeGrafter"/>
</dbReference>
<name>A0A2S8FFS9_9BACT</name>
<dbReference type="Gene3D" id="1.10.1040.50">
    <property type="match status" value="1"/>
</dbReference>
<dbReference type="Pfam" id="PF00725">
    <property type="entry name" value="3HCDH"/>
    <property type="match status" value="1"/>
</dbReference>
<dbReference type="EMBL" id="PUHY01000013">
    <property type="protein sequence ID" value="PQO31023.1"/>
    <property type="molecule type" value="Genomic_DNA"/>
</dbReference>
<evidence type="ECO:0000256" key="3">
    <source>
        <dbReference type="ARBA" id="ARBA00008750"/>
    </source>
</evidence>
<evidence type="ECO:0000256" key="1">
    <source>
        <dbReference type="ARBA" id="ARBA00005005"/>
    </source>
</evidence>
<dbReference type="PROSITE" id="PS00067">
    <property type="entry name" value="3HCDH"/>
    <property type="match status" value="1"/>
</dbReference>
<comment type="similarity">
    <text evidence="2">In the central section; belongs to the 3-hydroxyacyl-CoA dehydrogenase family.</text>
</comment>
<keyword evidence="11" id="KW-0511">Multifunctional enzyme</keyword>
<dbReference type="FunFam" id="3.40.50.720:FF:000009">
    <property type="entry name" value="Fatty oxidation complex, alpha subunit"/>
    <property type="match status" value="1"/>
</dbReference>
<protein>
    <recommendedName>
        <fullName evidence="4">enoyl-CoA hydratase</fullName>
        <ecNumber evidence="4">4.2.1.17</ecNumber>
    </recommendedName>
</protein>
<dbReference type="OrthoDB" id="9771883at2"/>
<comment type="caution">
    <text evidence="15">The sequence shown here is derived from an EMBL/GenBank/DDBJ whole genome shotgun (WGS) entry which is preliminary data.</text>
</comment>
<keyword evidence="9" id="KW-0443">Lipid metabolism</keyword>
<evidence type="ECO:0000256" key="9">
    <source>
        <dbReference type="ARBA" id="ARBA00023098"/>
    </source>
</evidence>
<evidence type="ECO:0000256" key="6">
    <source>
        <dbReference type="ARBA" id="ARBA00022963"/>
    </source>
</evidence>
<accession>A0A2S8FFS9</accession>
<dbReference type="PANTHER" id="PTHR43612">
    <property type="entry name" value="TRIFUNCTIONAL ENZYME SUBUNIT ALPHA"/>
    <property type="match status" value="1"/>
</dbReference>
<dbReference type="SUPFAM" id="SSF51735">
    <property type="entry name" value="NAD(P)-binding Rossmann-fold domains"/>
    <property type="match status" value="1"/>
</dbReference>
<dbReference type="Proteomes" id="UP000238322">
    <property type="component" value="Unassembled WGS sequence"/>
</dbReference>
<proteinExistence type="inferred from homology"/>
<dbReference type="InterPro" id="IPR006180">
    <property type="entry name" value="3-OHacyl-CoA_DH_CS"/>
</dbReference>
<evidence type="ECO:0000313" key="16">
    <source>
        <dbReference type="Proteomes" id="UP000238322"/>
    </source>
</evidence>
<keyword evidence="10" id="KW-0456">Lyase</keyword>
<comment type="similarity">
    <text evidence="3">In the N-terminal section; belongs to the enoyl-CoA hydratase/isomerase family.</text>
</comment>
<feature type="domain" description="3-hydroxyacyl-CoA dehydrogenase C-terminal" evidence="13">
    <location>
        <begin position="500"/>
        <end position="593"/>
    </location>
</feature>
<dbReference type="GO" id="GO:0070403">
    <property type="term" value="F:NAD+ binding"/>
    <property type="evidence" value="ECO:0007669"/>
    <property type="project" value="InterPro"/>
</dbReference>
<evidence type="ECO:0000256" key="2">
    <source>
        <dbReference type="ARBA" id="ARBA00007005"/>
    </source>
</evidence>
<keyword evidence="7" id="KW-0560">Oxidoreductase</keyword>
<dbReference type="Pfam" id="PF00378">
    <property type="entry name" value="ECH_1"/>
    <property type="match status" value="1"/>
</dbReference>
<evidence type="ECO:0000256" key="7">
    <source>
        <dbReference type="ARBA" id="ARBA00023002"/>
    </source>
</evidence>